<accession>A0ABP8HTT9</accession>
<dbReference type="EMBL" id="BAABGJ010000027">
    <property type="protein sequence ID" value="GAA4344351.1"/>
    <property type="molecule type" value="Genomic_DNA"/>
</dbReference>
<dbReference type="SUPFAM" id="SSF51658">
    <property type="entry name" value="Xylose isomerase-like"/>
    <property type="match status" value="1"/>
</dbReference>
<evidence type="ECO:0000313" key="2">
    <source>
        <dbReference type="EMBL" id="GAA4344351.1"/>
    </source>
</evidence>
<dbReference type="NCBIfam" id="NF003818">
    <property type="entry name" value="PRK05409.1"/>
    <property type="match status" value="1"/>
</dbReference>
<organism evidence="2 3">
    <name type="scientific">Variovorax defluvii</name>
    <dbReference type="NCBI Taxonomy" id="913761"/>
    <lineage>
        <taxon>Bacteria</taxon>
        <taxon>Pseudomonadati</taxon>
        <taxon>Pseudomonadota</taxon>
        <taxon>Betaproteobacteria</taxon>
        <taxon>Burkholderiales</taxon>
        <taxon>Comamonadaceae</taxon>
        <taxon>Variovorax</taxon>
    </lineage>
</organism>
<dbReference type="Pfam" id="PF05114">
    <property type="entry name" value="MbnB_TglH_ChrH"/>
    <property type="match status" value="1"/>
</dbReference>
<name>A0ABP8HTT9_9BURK</name>
<reference evidence="3" key="1">
    <citation type="journal article" date="2019" name="Int. J. Syst. Evol. Microbiol.">
        <title>The Global Catalogue of Microorganisms (GCM) 10K type strain sequencing project: providing services to taxonomists for standard genome sequencing and annotation.</title>
        <authorList>
            <consortium name="The Broad Institute Genomics Platform"/>
            <consortium name="The Broad Institute Genome Sequencing Center for Infectious Disease"/>
            <person name="Wu L."/>
            <person name="Ma J."/>
        </authorList>
    </citation>
    <scope>NUCLEOTIDE SEQUENCE [LARGE SCALE GENOMIC DNA]</scope>
    <source>
        <strain evidence="3">JCM 17804</strain>
    </source>
</reference>
<dbReference type="Gene3D" id="3.20.20.150">
    <property type="entry name" value="Divalent-metal-dependent TIM barrel enzymes"/>
    <property type="match status" value="1"/>
</dbReference>
<dbReference type="InterPro" id="IPR007801">
    <property type="entry name" value="MbnB/TglH/ChrH"/>
</dbReference>
<dbReference type="HAMAP" id="MF_00697">
    <property type="entry name" value="UPF0276"/>
    <property type="match status" value="1"/>
</dbReference>
<protein>
    <recommendedName>
        <fullName evidence="1">UPF0276 protein GCM10023165_27410</fullName>
    </recommendedName>
</protein>
<comment type="caution">
    <text evidence="2">The sequence shown here is derived from an EMBL/GenBank/DDBJ whole genome shotgun (WGS) entry which is preliminary data.</text>
</comment>
<sequence>MQPSPSSLSGRTGIGLRPEHWREFTETRPPVGFIEAHSENYFGRGGKPLHFLLSARESHALSLHGVGLSIGSVDPLCERHLARLAELVHLLEPALVSDHLCWTSVGGVHANDLLPLPYTEEALAHVVARVQQVQDFLGRPILLENLSAYLDYVQSTVPEWEFLAEVAARSGCGVLLDVNNIHVSAHNLGFDPLHYIDAMPRAAVQEMHLAGFTRNVLDDGAEILIDTHSAPVADAVWGLYAAAVERFGPVPTLIEWDADLPPLPALAAEADKARATMMEALHACAA</sequence>
<comment type="similarity">
    <text evidence="1">Belongs to the UPF0276 family.</text>
</comment>
<keyword evidence="3" id="KW-1185">Reference proteome</keyword>
<dbReference type="RefSeq" id="WP_345538514.1">
    <property type="nucleotide sequence ID" value="NZ_BAABGJ010000027.1"/>
</dbReference>
<dbReference type="Proteomes" id="UP001500975">
    <property type="component" value="Unassembled WGS sequence"/>
</dbReference>
<proteinExistence type="inferred from homology"/>
<gene>
    <name evidence="2" type="ORF">GCM10023165_27410</name>
</gene>
<dbReference type="InterPro" id="IPR036237">
    <property type="entry name" value="Xyl_isomerase-like_sf"/>
</dbReference>
<evidence type="ECO:0000313" key="3">
    <source>
        <dbReference type="Proteomes" id="UP001500975"/>
    </source>
</evidence>
<dbReference type="PANTHER" id="PTHR42194">
    <property type="entry name" value="UPF0276 PROTEIN HI_1600"/>
    <property type="match status" value="1"/>
</dbReference>
<evidence type="ECO:0000256" key="1">
    <source>
        <dbReference type="HAMAP-Rule" id="MF_00697"/>
    </source>
</evidence>
<dbReference type="PANTHER" id="PTHR42194:SF1">
    <property type="entry name" value="UPF0276 PROTEIN HI_1600"/>
    <property type="match status" value="1"/>
</dbReference>